<dbReference type="AlphaFoldDB" id="A0A4C1U6G6"/>
<feature type="region of interest" description="Disordered" evidence="1">
    <location>
        <begin position="122"/>
        <end position="142"/>
    </location>
</feature>
<dbReference type="EMBL" id="BGZK01000134">
    <property type="protein sequence ID" value="GBP21899.1"/>
    <property type="molecule type" value="Genomic_DNA"/>
</dbReference>
<name>A0A4C1U6G6_EUMVA</name>
<protein>
    <submittedName>
        <fullName evidence="2">Uncharacterized protein</fullName>
    </submittedName>
</protein>
<comment type="caution">
    <text evidence="2">The sequence shown here is derived from an EMBL/GenBank/DDBJ whole genome shotgun (WGS) entry which is preliminary data.</text>
</comment>
<evidence type="ECO:0000313" key="3">
    <source>
        <dbReference type="Proteomes" id="UP000299102"/>
    </source>
</evidence>
<proteinExistence type="predicted"/>
<organism evidence="2 3">
    <name type="scientific">Eumeta variegata</name>
    <name type="common">Bagworm moth</name>
    <name type="synonym">Eumeta japonica</name>
    <dbReference type="NCBI Taxonomy" id="151549"/>
    <lineage>
        <taxon>Eukaryota</taxon>
        <taxon>Metazoa</taxon>
        <taxon>Ecdysozoa</taxon>
        <taxon>Arthropoda</taxon>
        <taxon>Hexapoda</taxon>
        <taxon>Insecta</taxon>
        <taxon>Pterygota</taxon>
        <taxon>Neoptera</taxon>
        <taxon>Endopterygota</taxon>
        <taxon>Lepidoptera</taxon>
        <taxon>Glossata</taxon>
        <taxon>Ditrysia</taxon>
        <taxon>Tineoidea</taxon>
        <taxon>Psychidae</taxon>
        <taxon>Oiketicinae</taxon>
        <taxon>Eumeta</taxon>
    </lineage>
</organism>
<keyword evidence="3" id="KW-1185">Reference proteome</keyword>
<evidence type="ECO:0000313" key="2">
    <source>
        <dbReference type="EMBL" id="GBP21899.1"/>
    </source>
</evidence>
<sequence>MPALDSRLDINVIRAALVIGVAEADRLKSDSTRIVTNSSDNVGAGRTIASWVRVVNAISMSAFHLLTLITRTKDQSTQGDYRPLLKLPPAAAPASYKTCRRTPAAINIGLIFGGGTSPGTRYPPVSQHRRPSDLCRSGRTGDDRSHQIQWELLHLMTPLVACRFGETLSPVPVEELVEGPQLWRSNLITANSKIIEDYKSTKNV</sequence>
<gene>
    <name evidence="2" type="ORF">EVAR_7112_1</name>
</gene>
<dbReference type="Proteomes" id="UP000299102">
    <property type="component" value="Unassembled WGS sequence"/>
</dbReference>
<dbReference type="OrthoDB" id="6270329at2759"/>
<accession>A0A4C1U6G6</accession>
<reference evidence="2 3" key="1">
    <citation type="journal article" date="2019" name="Commun. Biol.">
        <title>The bagworm genome reveals a unique fibroin gene that provides high tensile strength.</title>
        <authorList>
            <person name="Kono N."/>
            <person name="Nakamura H."/>
            <person name="Ohtoshi R."/>
            <person name="Tomita M."/>
            <person name="Numata K."/>
            <person name="Arakawa K."/>
        </authorList>
    </citation>
    <scope>NUCLEOTIDE SEQUENCE [LARGE SCALE GENOMIC DNA]</scope>
</reference>
<evidence type="ECO:0000256" key="1">
    <source>
        <dbReference type="SAM" id="MobiDB-lite"/>
    </source>
</evidence>